<proteinExistence type="predicted"/>
<evidence type="ECO:0000313" key="1">
    <source>
        <dbReference type="EMBL" id="GAH15075.1"/>
    </source>
</evidence>
<protein>
    <submittedName>
        <fullName evidence="1">Uncharacterized protein</fullName>
    </submittedName>
</protein>
<accession>X1E3V8</accession>
<comment type="caution">
    <text evidence="1">The sequence shown here is derived from an EMBL/GenBank/DDBJ whole genome shotgun (WGS) entry which is preliminary data.</text>
</comment>
<feature type="non-terminal residue" evidence="1">
    <location>
        <position position="146"/>
    </location>
</feature>
<dbReference type="AlphaFoldDB" id="X1E3V8"/>
<reference evidence="1" key="1">
    <citation type="journal article" date="2014" name="Front. Microbiol.">
        <title>High frequency of phylogenetically diverse reductive dehalogenase-homologous genes in deep subseafloor sedimentary metagenomes.</title>
        <authorList>
            <person name="Kawai M."/>
            <person name="Futagami T."/>
            <person name="Toyoda A."/>
            <person name="Takaki Y."/>
            <person name="Nishi S."/>
            <person name="Hori S."/>
            <person name="Arai W."/>
            <person name="Tsubouchi T."/>
            <person name="Morono Y."/>
            <person name="Uchiyama I."/>
            <person name="Ito T."/>
            <person name="Fujiyama A."/>
            <person name="Inagaki F."/>
            <person name="Takami H."/>
        </authorList>
    </citation>
    <scope>NUCLEOTIDE SEQUENCE</scope>
    <source>
        <strain evidence="1">Expedition CK06-06</strain>
    </source>
</reference>
<sequence>MLPELQKLIDSAVRGKAFFKPTDIFNEGFLLKILFQFAIDNPEVSYNSDKVDLVMSHSPETKFFCEGQLYTHFRHQLDSELYEKDTHADGIIGHFTIQEGTKTRIIANPDARQFVVIEAKLNARLSPGVKNAPTYDQAARNIACIA</sequence>
<organism evidence="1">
    <name type="scientific">marine sediment metagenome</name>
    <dbReference type="NCBI Taxonomy" id="412755"/>
    <lineage>
        <taxon>unclassified sequences</taxon>
        <taxon>metagenomes</taxon>
        <taxon>ecological metagenomes</taxon>
    </lineage>
</organism>
<name>X1E3V8_9ZZZZ</name>
<gene>
    <name evidence="1" type="ORF">S01H4_56613</name>
</gene>
<dbReference type="EMBL" id="BART01032822">
    <property type="protein sequence ID" value="GAH15075.1"/>
    <property type="molecule type" value="Genomic_DNA"/>
</dbReference>